<proteinExistence type="predicted"/>
<feature type="coiled-coil region" evidence="1">
    <location>
        <begin position="185"/>
        <end position="236"/>
    </location>
</feature>
<name>A0A382PE18_9ZZZZ</name>
<evidence type="ECO:0000256" key="1">
    <source>
        <dbReference type="SAM" id="Coils"/>
    </source>
</evidence>
<reference evidence="3" key="1">
    <citation type="submission" date="2018-05" db="EMBL/GenBank/DDBJ databases">
        <authorList>
            <person name="Lanie J.A."/>
            <person name="Ng W.-L."/>
            <person name="Kazmierczak K.M."/>
            <person name="Andrzejewski T.M."/>
            <person name="Davidsen T.M."/>
            <person name="Wayne K.J."/>
            <person name="Tettelin H."/>
            <person name="Glass J.I."/>
            <person name="Rusch D."/>
            <person name="Podicherti R."/>
            <person name="Tsui H.-C.T."/>
            <person name="Winkler M.E."/>
        </authorList>
    </citation>
    <scope>NUCLEOTIDE SEQUENCE</scope>
</reference>
<keyword evidence="1" id="KW-0175">Coiled coil</keyword>
<dbReference type="AlphaFoldDB" id="A0A382PE18"/>
<feature type="non-terminal residue" evidence="3">
    <location>
        <position position="1"/>
    </location>
</feature>
<sequence>GGSSTALSDWVSTKFIRSRGGRDPKRDKEIVETIEESIAEGGPAINTIDNVSKNGDAIPDGPVVITGPAGQPVDMRPIREIISDRRRNINRLPENASNAEVARAHRQWLLTGRPYEIGSPKPVSLDRNDLRNRSMGEPYPVPKETVDYVATAAEQEVARAGSKFDVDPLFDAKIIDDMARIGKLKTEKIDEIADLKAKVKKLKNKDELTKAEKKLRAETNKKLRKAKKELSALDDQYFELGLQNKQHTISRGLDGHDLTESIFNRAVKEDKITPYTLEYLIREGTRPAFGALGGYTASHFFLDQDDGWGGTVSFMVAGAGLMRWQRMLQKADISHYDKETGMLIVN</sequence>
<gene>
    <name evidence="3" type="ORF">METZ01_LOCUS323036</name>
</gene>
<dbReference type="EMBL" id="UINC01105897">
    <property type="protein sequence ID" value="SVC70182.1"/>
    <property type="molecule type" value="Genomic_DNA"/>
</dbReference>
<organism evidence="3">
    <name type="scientific">marine metagenome</name>
    <dbReference type="NCBI Taxonomy" id="408172"/>
    <lineage>
        <taxon>unclassified sequences</taxon>
        <taxon>metagenomes</taxon>
        <taxon>ecological metagenomes</taxon>
    </lineage>
</organism>
<feature type="non-terminal residue" evidence="3">
    <location>
        <position position="346"/>
    </location>
</feature>
<protein>
    <submittedName>
        <fullName evidence="3">Uncharacterized protein</fullName>
    </submittedName>
</protein>
<accession>A0A382PE18</accession>
<feature type="region of interest" description="Disordered" evidence="2">
    <location>
        <begin position="120"/>
        <end position="139"/>
    </location>
</feature>
<evidence type="ECO:0000256" key="2">
    <source>
        <dbReference type="SAM" id="MobiDB-lite"/>
    </source>
</evidence>
<feature type="compositionally biased region" description="Basic and acidic residues" evidence="2">
    <location>
        <begin position="124"/>
        <end position="134"/>
    </location>
</feature>
<evidence type="ECO:0000313" key="3">
    <source>
        <dbReference type="EMBL" id="SVC70182.1"/>
    </source>
</evidence>